<dbReference type="PANTHER" id="PTHR46100:SF4">
    <property type="entry name" value="USPA DOMAIN-CONTAINING PROTEIN"/>
    <property type="match status" value="1"/>
</dbReference>
<evidence type="ECO:0000256" key="1">
    <source>
        <dbReference type="SAM" id="MobiDB-lite"/>
    </source>
</evidence>
<reference evidence="3 4" key="1">
    <citation type="journal article" date="2023" name="Elife">
        <title>Identification of key yeast species and microbe-microbe interactions impacting larval growth of Drosophila in the wild.</title>
        <authorList>
            <person name="Mure A."/>
            <person name="Sugiura Y."/>
            <person name="Maeda R."/>
            <person name="Honda K."/>
            <person name="Sakurai N."/>
            <person name="Takahashi Y."/>
            <person name="Watada M."/>
            <person name="Katoh T."/>
            <person name="Gotoh A."/>
            <person name="Gotoh Y."/>
            <person name="Taniguchi I."/>
            <person name="Nakamura K."/>
            <person name="Hayashi T."/>
            <person name="Katayama T."/>
            <person name="Uemura T."/>
            <person name="Hattori Y."/>
        </authorList>
    </citation>
    <scope>NUCLEOTIDE SEQUENCE [LARGE SCALE GENOMIC DNA]</scope>
    <source>
        <strain evidence="3 4">PK-24</strain>
    </source>
</reference>
<feature type="domain" description="UspA" evidence="2">
    <location>
        <begin position="283"/>
        <end position="449"/>
    </location>
</feature>
<evidence type="ECO:0000313" key="3">
    <source>
        <dbReference type="EMBL" id="GMM44691.1"/>
    </source>
</evidence>
<feature type="compositionally biased region" description="Low complexity" evidence="1">
    <location>
        <begin position="43"/>
        <end position="53"/>
    </location>
</feature>
<proteinExistence type="predicted"/>
<accession>A0AAV5R098</accession>
<feature type="compositionally biased region" description="Low complexity" evidence="1">
    <location>
        <begin position="338"/>
        <end position="357"/>
    </location>
</feature>
<feature type="compositionally biased region" description="Low complexity" evidence="1">
    <location>
        <begin position="23"/>
        <end position="36"/>
    </location>
</feature>
<dbReference type="EMBL" id="BTGB01000001">
    <property type="protein sequence ID" value="GMM44691.1"/>
    <property type="molecule type" value="Genomic_DNA"/>
</dbReference>
<keyword evidence="4" id="KW-1185">Reference proteome</keyword>
<dbReference type="PRINTS" id="PR01438">
    <property type="entry name" value="UNVRSLSTRESS"/>
</dbReference>
<protein>
    <recommendedName>
        <fullName evidence="2">UspA domain-containing protein</fullName>
    </recommendedName>
</protein>
<gene>
    <name evidence="3" type="ORF">DAPK24_012660</name>
</gene>
<comment type="caution">
    <text evidence="3">The sequence shown here is derived from an EMBL/GenBank/DDBJ whole genome shotgun (WGS) entry which is preliminary data.</text>
</comment>
<dbReference type="Gene3D" id="3.40.50.620">
    <property type="entry name" value="HUPs"/>
    <property type="match status" value="1"/>
</dbReference>
<dbReference type="InterPro" id="IPR014729">
    <property type="entry name" value="Rossmann-like_a/b/a_fold"/>
</dbReference>
<organism evidence="3 4">
    <name type="scientific">Pichia kluyveri</name>
    <name type="common">Yeast</name>
    <dbReference type="NCBI Taxonomy" id="36015"/>
    <lineage>
        <taxon>Eukaryota</taxon>
        <taxon>Fungi</taxon>
        <taxon>Dikarya</taxon>
        <taxon>Ascomycota</taxon>
        <taxon>Saccharomycotina</taxon>
        <taxon>Pichiomycetes</taxon>
        <taxon>Pichiales</taxon>
        <taxon>Pichiaceae</taxon>
        <taxon>Pichia</taxon>
    </lineage>
</organism>
<dbReference type="InterPro" id="IPR006015">
    <property type="entry name" value="Universal_stress_UspA"/>
</dbReference>
<dbReference type="InterPro" id="IPR006016">
    <property type="entry name" value="UspA"/>
</dbReference>
<feature type="region of interest" description="Disordered" evidence="1">
    <location>
        <begin position="338"/>
        <end position="364"/>
    </location>
</feature>
<sequence length="477" mass="52562">MSLAGAIGEEKQLLSQLRDRQHASTNSTRSRSASGNPKDMSRSGRSASSGPAAVEELPYPESITFNDPSARLSTEPIKEDEVEVSSEERLSDSDYDLDFHDEGRVLPNFSVSTNDDSGNLAKKVDELTLLNDKTILKRAESAKVADSILASERAISNAKAIGRSIPNSVISRLEETAKDSGNEIHVDPEEFYQEKSARKTKLEEYAVYKKKLISSGNTSEFVAPYTRDQEEKIDSELASVLNSKTKVSDIDSDVLNQRAIRTITRGNFFETLISKSIKHPKSFVLCMDFSTESRYALEWCIGTVLVDSSVLYILNVIEDDEYSSMNLNGINPVTSNSSLNGSSSSNLHSTQSNSSKSYASNERTRVKNVNEITNQVQELLKLTKLQVHVVIESCHHPIPRHFIVGVIRHMSPTLVIVGSKGSSAIKGVLMGSLSNYLVRKSSVPVMVVRNRLKKASKKTHFTNNVTSLRGLADAKID</sequence>
<dbReference type="SUPFAM" id="SSF52402">
    <property type="entry name" value="Adenine nucleotide alpha hydrolases-like"/>
    <property type="match status" value="1"/>
</dbReference>
<dbReference type="AlphaFoldDB" id="A0AAV5R098"/>
<dbReference type="Proteomes" id="UP001378960">
    <property type="component" value="Unassembled WGS sequence"/>
</dbReference>
<dbReference type="PANTHER" id="PTHR46100">
    <property type="entry name" value="IMP2'P"/>
    <property type="match status" value="1"/>
</dbReference>
<dbReference type="CDD" id="cd23659">
    <property type="entry name" value="USP_At3g01520-like"/>
    <property type="match status" value="1"/>
</dbReference>
<name>A0AAV5R098_PICKL</name>
<feature type="compositionally biased region" description="Basic and acidic residues" evidence="1">
    <location>
        <begin position="8"/>
        <end position="22"/>
    </location>
</feature>
<evidence type="ECO:0000313" key="4">
    <source>
        <dbReference type="Proteomes" id="UP001378960"/>
    </source>
</evidence>
<dbReference type="Pfam" id="PF00582">
    <property type="entry name" value="Usp"/>
    <property type="match status" value="1"/>
</dbReference>
<evidence type="ECO:0000259" key="2">
    <source>
        <dbReference type="Pfam" id="PF00582"/>
    </source>
</evidence>
<feature type="region of interest" description="Disordered" evidence="1">
    <location>
        <begin position="1"/>
        <end position="94"/>
    </location>
</feature>